<reference evidence="2 3" key="1">
    <citation type="submission" date="2019-02" db="EMBL/GenBank/DDBJ databases">
        <title>Deep-cultivation of Planctomycetes and their phenomic and genomic characterization uncovers novel biology.</title>
        <authorList>
            <person name="Wiegand S."/>
            <person name="Jogler M."/>
            <person name="Boedeker C."/>
            <person name="Pinto D."/>
            <person name="Vollmers J."/>
            <person name="Rivas-Marin E."/>
            <person name="Kohn T."/>
            <person name="Peeters S.H."/>
            <person name="Heuer A."/>
            <person name="Rast P."/>
            <person name="Oberbeckmann S."/>
            <person name="Bunk B."/>
            <person name="Jeske O."/>
            <person name="Meyerdierks A."/>
            <person name="Storesund J.E."/>
            <person name="Kallscheuer N."/>
            <person name="Luecker S."/>
            <person name="Lage O.M."/>
            <person name="Pohl T."/>
            <person name="Merkel B.J."/>
            <person name="Hornburger P."/>
            <person name="Mueller R.-W."/>
            <person name="Bruemmer F."/>
            <person name="Labrenz M."/>
            <person name="Spormann A.M."/>
            <person name="Op den Camp H."/>
            <person name="Overmann J."/>
            <person name="Amann R."/>
            <person name="Jetten M.S.M."/>
            <person name="Mascher T."/>
            <person name="Medema M.H."/>
            <person name="Devos D.P."/>
            <person name="Kaster A.-K."/>
            <person name="Ovreas L."/>
            <person name="Rohde M."/>
            <person name="Galperin M.Y."/>
            <person name="Jogler C."/>
        </authorList>
    </citation>
    <scope>NUCLEOTIDE SEQUENCE [LARGE SCALE GENOMIC DNA]</scope>
    <source>
        <strain evidence="2 3">I41</strain>
    </source>
</reference>
<evidence type="ECO:0000313" key="2">
    <source>
        <dbReference type="EMBL" id="QDT73325.1"/>
    </source>
</evidence>
<dbReference type="KEGG" id="llh:I41_25140"/>
<dbReference type="AlphaFoldDB" id="A0A517TY96"/>
<feature type="region of interest" description="Disordered" evidence="1">
    <location>
        <begin position="1"/>
        <end position="36"/>
    </location>
</feature>
<name>A0A517TY96_9BACT</name>
<sequence>MGPVKGQGTEIEKTRQPTTELLDDLGRSDRDSQITAGANPARVMSVGVIRRPIFKIIVTASLHQSQKVVAKNKPPQLSGAIQEVECLIS</sequence>
<evidence type="ECO:0000256" key="1">
    <source>
        <dbReference type="SAM" id="MobiDB-lite"/>
    </source>
</evidence>
<evidence type="ECO:0000313" key="3">
    <source>
        <dbReference type="Proteomes" id="UP000317909"/>
    </source>
</evidence>
<organism evidence="2 3">
    <name type="scientific">Lacipirellula limnantheis</name>
    <dbReference type="NCBI Taxonomy" id="2528024"/>
    <lineage>
        <taxon>Bacteria</taxon>
        <taxon>Pseudomonadati</taxon>
        <taxon>Planctomycetota</taxon>
        <taxon>Planctomycetia</taxon>
        <taxon>Pirellulales</taxon>
        <taxon>Lacipirellulaceae</taxon>
        <taxon>Lacipirellula</taxon>
    </lineage>
</organism>
<keyword evidence="3" id="KW-1185">Reference proteome</keyword>
<accession>A0A517TY96</accession>
<proteinExistence type="predicted"/>
<dbReference type="EMBL" id="CP036339">
    <property type="protein sequence ID" value="QDT73325.1"/>
    <property type="molecule type" value="Genomic_DNA"/>
</dbReference>
<dbReference type="Proteomes" id="UP000317909">
    <property type="component" value="Chromosome"/>
</dbReference>
<protein>
    <submittedName>
        <fullName evidence="2">Uncharacterized protein</fullName>
    </submittedName>
</protein>
<gene>
    <name evidence="2" type="ORF">I41_25140</name>
</gene>